<keyword evidence="4" id="KW-1185">Reference proteome</keyword>
<feature type="region of interest" description="Disordered" evidence="1">
    <location>
        <begin position="1"/>
        <end position="101"/>
    </location>
</feature>
<evidence type="ECO:0000313" key="3">
    <source>
        <dbReference type="EMBL" id="KAF4616686.1"/>
    </source>
</evidence>
<evidence type="ECO:0000313" key="4">
    <source>
        <dbReference type="Proteomes" id="UP000521872"/>
    </source>
</evidence>
<feature type="compositionally biased region" description="Basic and acidic residues" evidence="1">
    <location>
        <begin position="1"/>
        <end position="33"/>
    </location>
</feature>
<organism evidence="3 4">
    <name type="scientific">Agrocybe pediades</name>
    <dbReference type="NCBI Taxonomy" id="84607"/>
    <lineage>
        <taxon>Eukaryota</taxon>
        <taxon>Fungi</taxon>
        <taxon>Dikarya</taxon>
        <taxon>Basidiomycota</taxon>
        <taxon>Agaricomycotina</taxon>
        <taxon>Agaricomycetes</taxon>
        <taxon>Agaricomycetidae</taxon>
        <taxon>Agaricales</taxon>
        <taxon>Agaricineae</taxon>
        <taxon>Strophariaceae</taxon>
        <taxon>Agrocybe</taxon>
    </lineage>
</organism>
<proteinExistence type="predicted"/>
<sequence>MILPHNDEEGMREKEEEAARERASQAQEQKDANVDPPPVYTAHVDEPADSDFSPLPPPMDAEAPPLSPTKPASSARHPPTRRPSDPSSSTSTGTGTGTGLPNLKASNFLHVSQVNSLVKGSWIIDPTIAIPPSFLRPLDIGSGETEETRKSLVLESQNGAVDGDIYIMPTSEADRDKLRAEGRRKIYLYATSRNGNVSARFHDAVSSDNTARRLPLYVHCGTRNGNAVVHVPRSFEGPINVRLQNGNIRFSSGLEPSVTTLSSVNGVRRNFLGDFSAASKAENVEGEQWLGDELHVESRNGNVKICYDDEVDTSMAGRFKPLNLFGKLFNF</sequence>
<name>A0A8H4QTQ5_9AGAR</name>
<dbReference type="EMBL" id="JAACJL010000031">
    <property type="protein sequence ID" value="KAF4616686.1"/>
    <property type="molecule type" value="Genomic_DNA"/>
</dbReference>
<evidence type="ECO:0000256" key="1">
    <source>
        <dbReference type="SAM" id="MobiDB-lite"/>
    </source>
</evidence>
<dbReference type="AlphaFoldDB" id="A0A8H4QTQ5"/>
<accession>A0A8H4QTQ5</accession>
<gene>
    <name evidence="3" type="ORF">D9613_008369</name>
</gene>
<dbReference type="Proteomes" id="UP000521872">
    <property type="component" value="Unassembled WGS sequence"/>
</dbReference>
<dbReference type="InterPro" id="IPR055754">
    <property type="entry name" value="DUF7330"/>
</dbReference>
<dbReference type="Pfam" id="PF24016">
    <property type="entry name" value="DUF7330"/>
    <property type="match status" value="1"/>
</dbReference>
<evidence type="ECO:0000259" key="2">
    <source>
        <dbReference type="Pfam" id="PF24016"/>
    </source>
</evidence>
<protein>
    <recommendedName>
        <fullName evidence="2">DUF7330 domain-containing protein</fullName>
    </recommendedName>
</protein>
<feature type="domain" description="DUF7330" evidence="2">
    <location>
        <begin position="107"/>
        <end position="310"/>
    </location>
</feature>
<reference evidence="3 4" key="1">
    <citation type="submission" date="2019-12" db="EMBL/GenBank/DDBJ databases">
        <authorList>
            <person name="Floudas D."/>
            <person name="Bentzer J."/>
            <person name="Ahren D."/>
            <person name="Johansson T."/>
            <person name="Persson P."/>
            <person name="Tunlid A."/>
        </authorList>
    </citation>
    <scope>NUCLEOTIDE SEQUENCE [LARGE SCALE GENOMIC DNA]</scope>
    <source>
        <strain evidence="3 4">CBS 102.39</strain>
    </source>
</reference>
<comment type="caution">
    <text evidence="3">The sequence shown here is derived from an EMBL/GenBank/DDBJ whole genome shotgun (WGS) entry which is preliminary data.</text>
</comment>